<evidence type="ECO:0000313" key="4">
    <source>
        <dbReference type="Proteomes" id="UP000199385"/>
    </source>
</evidence>
<name>A0A1A9A715_9ACTN</name>
<proteinExistence type="predicted"/>
<dbReference type="PANTHER" id="PTHR30461:SF23">
    <property type="entry name" value="DNA RECOMBINASE-RELATED"/>
    <property type="match status" value="1"/>
</dbReference>
<dbReference type="Gene3D" id="3.40.50.1390">
    <property type="entry name" value="Resolvase, N-terminal catalytic domain"/>
    <property type="match status" value="1"/>
</dbReference>
<evidence type="ECO:0000313" key="3">
    <source>
        <dbReference type="EMBL" id="SBT51990.1"/>
    </source>
</evidence>
<protein>
    <submittedName>
        <fullName evidence="3">Site-specific DNA recombinase</fullName>
    </submittedName>
</protein>
<dbReference type="PROSITE" id="PS51736">
    <property type="entry name" value="RECOMBINASES_3"/>
    <property type="match status" value="1"/>
</dbReference>
<dbReference type="CDD" id="cd00338">
    <property type="entry name" value="Ser_Recombinase"/>
    <property type="match status" value="1"/>
</dbReference>
<dbReference type="InterPro" id="IPR011109">
    <property type="entry name" value="DNA_bind_recombinase_dom"/>
</dbReference>
<dbReference type="STRING" id="261654.GA0070611_5441"/>
<feature type="domain" description="Recombinase" evidence="2">
    <location>
        <begin position="166"/>
        <end position="288"/>
    </location>
</feature>
<dbReference type="PROSITE" id="PS51737">
    <property type="entry name" value="RECOMBINASE_DNA_BIND"/>
    <property type="match status" value="1"/>
</dbReference>
<dbReference type="RefSeq" id="WP_091670345.1">
    <property type="nucleotide sequence ID" value="NZ_LT594323.1"/>
</dbReference>
<dbReference type="InterPro" id="IPR006119">
    <property type="entry name" value="Resolv_N"/>
</dbReference>
<dbReference type="InterPro" id="IPR038109">
    <property type="entry name" value="DNA_bind_recomb_sf"/>
</dbReference>
<reference evidence="4" key="1">
    <citation type="submission" date="2016-06" db="EMBL/GenBank/DDBJ databases">
        <authorList>
            <person name="Varghese N."/>
            <person name="Submissions Spin"/>
        </authorList>
    </citation>
    <scope>NUCLEOTIDE SEQUENCE [LARGE SCALE GENOMIC DNA]</scope>
    <source>
        <strain evidence="4">DSM 44815</strain>
    </source>
</reference>
<dbReference type="PATRIC" id="fig|261654.4.peg.5514"/>
<evidence type="ECO:0000259" key="1">
    <source>
        <dbReference type="PROSITE" id="PS51736"/>
    </source>
</evidence>
<dbReference type="AlphaFoldDB" id="A0A1A9A715"/>
<sequence length="512" mass="56686">MSTPTPGHGATAIYLRLSKQTEQSVSLDAQLAECMALCERNGWTDTRIYRDESRSASNARRKRPAYERMLADVRAGQVARIVCRDDDRLVRQPIELEGLINTLEPGAVPVWFAAGSELDLTTSRGRENARIRGAIARGEVERKSERQKASNRHRVASGRPLGTVRPFGYTYASGALTVVPAEAESIRWAVGHVMRGGTLSDVAREWTARGHTVPKTKGPYSWAAAKGALTNPYICGHLQYQPSTILSPETSKRVPGWRAELIRGEWEPIISREQWTDVVQVLTRTRSKAGNYVRYLGAGIYRCGICDKPLRSGWNANKTKRWRTYKCVGHNGGISADPIDDYVTDMLTSLLMADDFADFLAEPGGPDRGALEAERKELEAELEALTAAYTRRAIRLPQLEAGTAAIEARLAEIGDALAGTVEQEERAARYAPASREQWESATIEQRRLFLRDLLPVVRVFPAGSNPAPPVPVYVHAYDRRGRLRPLPTGPDEIELAECQAAHAERYSATLTN</sequence>
<organism evidence="3 4">
    <name type="scientific">Micromonospora auratinigra</name>
    <dbReference type="NCBI Taxonomy" id="261654"/>
    <lineage>
        <taxon>Bacteria</taxon>
        <taxon>Bacillati</taxon>
        <taxon>Actinomycetota</taxon>
        <taxon>Actinomycetes</taxon>
        <taxon>Micromonosporales</taxon>
        <taxon>Micromonosporaceae</taxon>
        <taxon>Micromonospora</taxon>
    </lineage>
</organism>
<dbReference type="Pfam" id="PF00239">
    <property type="entry name" value="Resolvase"/>
    <property type="match status" value="1"/>
</dbReference>
<dbReference type="Proteomes" id="UP000199385">
    <property type="component" value="Chromosome I"/>
</dbReference>
<dbReference type="SMART" id="SM00857">
    <property type="entry name" value="Resolvase"/>
    <property type="match status" value="1"/>
</dbReference>
<dbReference type="SUPFAM" id="SSF53041">
    <property type="entry name" value="Resolvase-like"/>
    <property type="match status" value="1"/>
</dbReference>
<dbReference type="GO" id="GO:0003677">
    <property type="term" value="F:DNA binding"/>
    <property type="evidence" value="ECO:0007669"/>
    <property type="project" value="InterPro"/>
</dbReference>
<dbReference type="PANTHER" id="PTHR30461">
    <property type="entry name" value="DNA-INVERTASE FROM LAMBDOID PROPHAGE"/>
    <property type="match status" value="1"/>
</dbReference>
<dbReference type="Gene3D" id="3.90.1750.20">
    <property type="entry name" value="Putative Large Serine Recombinase, Chain B, Domain 2"/>
    <property type="match status" value="1"/>
</dbReference>
<dbReference type="GO" id="GO:0000150">
    <property type="term" value="F:DNA strand exchange activity"/>
    <property type="evidence" value="ECO:0007669"/>
    <property type="project" value="InterPro"/>
</dbReference>
<dbReference type="InterPro" id="IPR036162">
    <property type="entry name" value="Resolvase-like_N_sf"/>
</dbReference>
<dbReference type="Pfam" id="PF07508">
    <property type="entry name" value="Recombinase"/>
    <property type="match status" value="1"/>
</dbReference>
<dbReference type="EMBL" id="LT594323">
    <property type="protein sequence ID" value="SBT51990.1"/>
    <property type="molecule type" value="Genomic_DNA"/>
</dbReference>
<gene>
    <name evidence="3" type="ORF">GA0070611_5441</name>
</gene>
<keyword evidence="4" id="KW-1185">Reference proteome</keyword>
<dbReference type="InterPro" id="IPR050639">
    <property type="entry name" value="SSR_resolvase"/>
</dbReference>
<dbReference type="OrthoDB" id="4500247at2"/>
<evidence type="ECO:0000259" key="2">
    <source>
        <dbReference type="PROSITE" id="PS51737"/>
    </source>
</evidence>
<feature type="domain" description="Resolvase/invertase-type recombinase catalytic" evidence="1">
    <location>
        <begin position="10"/>
        <end position="158"/>
    </location>
</feature>
<accession>A0A1A9A715</accession>